<proteinExistence type="predicted"/>
<reference evidence="2" key="1">
    <citation type="submission" date="2021-11" db="EMBL/GenBank/DDBJ databases">
        <authorList>
            <person name="Herlambang A."/>
            <person name="Guo Y."/>
            <person name="Takashima Y."/>
            <person name="Nishizawa T."/>
        </authorList>
    </citation>
    <scope>NUCLEOTIDE SEQUENCE</scope>
    <source>
        <strain evidence="2">E1425</strain>
    </source>
</reference>
<feature type="transmembrane region" description="Helical" evidence="1">
    <location>
        <begin position="21"/>
        <end position="42"/>
    </location>
</feature>
<reference evidence="2" key="2">
    <citation type="journal article" date="2022" name="Microbiol. Resour. Announc.">
        <title>Whole-Genome Sequence of Entomortierella parvispora E1425, a Mucoromycotan Fungus Associated with Burkholderiaceae-Related Endosymbiotic Bacteria.</title>
        <authorList>
            <person name="Herlambang A."/>
            <person name="Guo Y."/>
            <person name="Takashima Y."/>
            <person name="Narisawa K."/>
            <person name="Ohta H."/>
            <person name="Nishizawa T."/>
        </authorList>
    </citation>
    <scope>NUCLEOTIDE SEQUENCE</scope>
    <source>
        <strain evidence="2">E1425</strain>
    </source>
</reference>
<dbReference type="Proteomes" id="UP000827284">
    <property type="component" value="Unassembled WGS sequence"/>
</dbReference>
<organism evidence="2 3">
    <name type="scientific">Entomortierella parvispora</name>
    <dbReference type="NCBI Taxonomy" id="205924"/>
    <lineage>
        <taxon>Eukaryota</taxon>
        <taxon>Fungi</taxon>
        <taxon>Fungi incertae sedis</taxon>
        <taxon>Mucoromycota</taxon>
        <taxon>Mortierellomycotina</taxon>
        <taxon>Mortierellomycetes</taxon>
        <taxon>Mortierellales</taxon>
        <taxon>Mortierellaceae</taxon>
        <taxon>Entomortierella</taxon>
    </lineage>
</organism>
<gene>
    <name evidence="2" type="ORF">EMPS_02557</name>
</gene>
<keyword evidence="3" id="KW-1185">Reference proteome</keyword>
<keyword evidence="1" id="KW-0472">Membrane</keyword>
<dbReference type="AlphaFoldDB" id="A0A9P3LTP0"/>
<dbReference type="EMBL" id="BQFW01000003">
    <property type="protein sequence ID" value="GJJ70208.1"/>
    <property type="molecule type" value="Genomic_DNA"/>
</dbReference>
<keyword evidence="1" id="KW-0812">Transmembrane</keyword>
<evidence type="ECO:0000313" key="2">
    <source>
        <dbReference type="EMBL" id="GJJ70208.1"/>
    </source>
</evidence>
<sequence>MRRRKRRKLEWWAKWFLHVNRMAPILAYSAAVLQGIAGVLLLKVKWYLPRQPVVTQIVSQYPTLDDELEFLVLFV</sequence>
<evidence type="ECO:0000256" key="1">
    <source>
        <dbReference type="SAM" id="Phobius"/>
    </source>
</evidence>
<keyword evidence="1" id="KW-1133">Transmembrane helix</keyword>
<comment type="caution">
    <text evidence="2">The sequence shown here is derived from an EMBL/GenBank/DDBJ whole genome shotgun (WGS) entry which is preliminary data.</text>
</comment>
<evidence type="ECO:0000313" key="3">
    <source>
        <dbReference type="Proteomes" id="UP000827284"/>
    </source>
</evidence>
<accession>A0A9P3LTP0</accession>
<protein>
    <submittedName>
        <fullName evidence="2">Uncharacterized protein</fullName>
    </submittedName>
</protein>
<name>A0A9P3LTP0_9FUNG</name>